<accession>A0AA38CGQ1</accession>
<feature type="non-terminal residue" evidence="2">
    <location>
        <position position="65"/>
    </location>
</feature>
<dbReference type="EMBL" id="JAHRHJ020000009">
    <property type="protein sequence ID" value="KAH9301101.1"/>
    <property type="molecule type" value="Genomic_DNA"/>
</dbReference>
<dbReference type="Pfam" id="PF14432">
    <property type="entry name" value="DYW_deaminase"/>
    <property type="match status" value="1"/>
</dbReference>
<comment type="caution">
    <text evidence="2">The sequence shown here is derived from an EMBL/GenBank/DDBJ whole genome shotgun (WGS) entry which is preliminary data.</text>
</comment>
<dbReference type="Proteomes" id="UP000824469">
    <property type="component" value="Unassembled WGS sequence"/>
</dbReference>
<feature type="non-terminal residue" evidence="2">
    <location>
        <position position="1"/>
    </location>
</feature>
<dbReference type="OMA" id="EKLYWEI"/>
<dbReference type="AlphaFoldDB" id="A0AA38CGQ1"/>
<proteinExistence type="predicted"/>
<evidence type="ECO:0000313" key="2">
    <source>
        <dbReference type="EMBL" id="KAH9301101.1"/>
    </source>
</evidence>
<evidence type="ECO:0000259" key="1">
    <source>
        <dbReference type="Pfam" id="PF14432"/>
    </source>
</evidence>
<reference evidence="2 3" key="1">
    <citation type="journal article" date="2021" name="Nat. Plants">
        <title>The Taxus genome provides insights into paclitaxel biosynthesis.</title>
        <authorList>
            <person name="Xiong X."/>
            <person name="Gou J."/>
            <person name="Liao Q."/>
            <person name="Li Y."/>
            <person name="Zhou Q."/>
            <person name="Bi G."/>
            <person name="Li C."/>
            <person name="Du R."/>
            <person name="Wang X."/>
            <person name="Sun T."/>
            <person name="Guo L."/>
            <person name="Liang H."/>
            <person name="Lu P."/>
            <person name="Wu Y."/>
            <person name="Zhang Z."/>
            <person name="Ro D.K."/>
            <person name="Shang Y."/>
            <person name="Huang S."/>
            <person name="Yan J."/>
        </authorList>
    </citation>
    <scope>NUCLEOTIDE SEQUENCE [LARGE SCALE GENOMIC DNA]</scope>
    <source>
        <strain evidence="2">Ta-2019</strain>
    </source>
</reference>
<keyword evidence="3" id="KW-1185">Reference proteome</keyword>
<organism evidence="2 3">
    <name type="scientific">Taxus chinensis</name>
    <name type="common">Chinese yew</name>
    <name type="synonym">Taxus wallichiana var. chinensis</name>
    <dbReference type="NCBI Taxonomy" id="29808"/>
    <lineage>
        <taxon>Eukaryota</taxon>
        <taxon>Viridiplantae</taxon>
        <taxon>Streptophyta</taxon>
        <taxon>Embryophyta</taxon>
        <taxon>Tracheophyta</taxon>
        <taxon>Spermatophyta</taxon>
        <taxon>Pinopsida</taxon>
        <taxon>Pinidae</taxon>
        <taxon>Conifers II</taxon>
        <taxon>Cupressales</taxon>
        <taxon>Taxaceae</taxon>
        <taxon>Taxus</taxon>
    </lineage>
</organism>
<evidence type="ECO:0000313" key="3">
    <source>
        <dbReference type="Proteomes" id="UP000824469"/>
    </source>
</evidence>
<dbReference type="Pfam" id="PF20430">
    <property type="entry name" value="Eplus_motif"/>
    <property type="match status" value="1"/>
</dbReference>
<name>A0AA38CGQ1_TAXCH</name>
<protein>
    <recommendedName>
        <fullName evidence="1">DYW domain-containing protein</fullName>
    </recommendedName>
</protein>
<dbReference type="InterPro" id="IPR046849">
    <property type="entry name" value="E2_motif"/>
</dbReference>
<feature type="domain" description="DYW" evidence="1">
    <location>
        <begin position="25"/>
        <end position="62"/>
    </location>
</feature>
<dbReference type="InterPro" id="IPR032867">
    <property type="entry name" value="DYW_dom"/>
</dbReference>
<gene>
    <name evidence="2" type="ORF">KI387_012684</name>
</gene>
<dbReference type="GO" id="GO:0008270">
    <property type="term" value="F:zinc ion binding"/>
    <property type="evidence" value="ECO:0007669"/>
    <property type="project" value="InterPro"/>
</dbReference>
<sequence>DKSHPQTQVIYEKLEKLYWEIKVAGHIPDAKFVFNDVEEEEKESLLCHHSEKLEAAFGLLNMLPG</sequence>